<sequence length="1765" mass="192411">MSKKMWSKIFKSSKTTKVAKLSTATATAKANKRCSIYEEYQQLNGAKVEGAKKQKKLAKGVEQQSKQPQEQEQQHQNQQQQQPNELQQQKPMTAGDVASTTDAGTHKNAETKTTTTNMNKNSEVTQMLGTSDVTLASSSTSNNSKPPAGANDQLIANKNNNNSNRGVTKQQSTFAKVVSSFSLKRNNNAGAQKQQQPQQQLTKGSGSVKAVGKVPKNNSNTIASTADPYPDAPTQLVPCPICQRTFNPVTLQKHVGICEKMATKKRNVFDSSRQRREGTELASYPLPKNFGLPPAKQETRGQSPKPLQHIASPILARKKSSGGEELARSTARASMRKLVANAQSQSPGITATTNSGTATASQVVNNSQMTTSTASLPGAGSFTRDRMRSSDRSLAKRIQPPPAEQCPHCERCFGPKAYDRHVEWCKEKALQASIKHTAKTEQNLAKERLEARTKYRAPCLKTKRSLNRDKYAGLAGDENEFGDTVKAANGSHNSNSNNNSSNNNNSSLTNGVGGHSNSNNINNSGSGNGNGVMSLSMTSSLTSESGLPSDRYDPFLSAKRQLEELCSSSPPTNPSFSSNLPKTTPQTPVSPAGLPAKMSTSLTLSTSTPNSSPLTNNSQNQRQTATPSVNATKTTSNFRRTSSLRGPRRSPMLSSRPLFAQNHRPTIQRGLSDEGPISTNFLKPEEYDEMPVRSVCVNDYAVTKSPRVTRRDNSLSNRKQGLKLNVQGAAATMTSATNTPNCVTMLGVNSSDELMNSAAKYLSKTDSLAAFLKYEKELDKLNAQTTVDKPTEQNTNESSATNLHNNIISKEFKEKSNTLSKQNSAKSIKAELIESPKLNIDPVVEAHLFQHLPTPVPKTPNAANTSPYERTNANIQKTQAIRLESIALPQATSTPITKPSTTRAPTTPTQLPIVNRPVNLNALLSEPRPTTTSLLSAYSKEGKNSSSNEYIDPKLINKCDNLPVNLNTVRTLKSVGGNNAERRLDFSSSSSECSATQTGPISQLTKLLPLTKPTEVLHTTAAVVTTTSPAVDIPSRPSTTDDTQPNAHPTLSQRSSTEGRNLLNRKKRLGRNHFLYDVSPEADDSCSADDEANRSSVEYYESKYKSSYQQQQQEQQEQQPQTCFVNTRGQTTQLKTPPIVPPLPIFDDFDFEEFLSSFENDDEQFPLFKDCREFLLNRSSNKQRSTQTPSSINTNNNSNHNNNNSKTNQYTTPTKDYNSTTNHFQFPSLASNKYSHPTHLLTPSSRRSRDESRPKSKESSPLSDRYEDLKRVNTQSHTYANDGMTTKRHADADHKKREIFISIETEPNEHGRSPISPDSLRSMVGNPQTMVEVEVDGCDNKFSKISDDDEQLPPRHVAGQSHTGDMLMRCTPFNTGNHLPNVQLNNAKNLIQRMQDDFRQMSEEVGANIRQAMTGLNAVGGNTAMLYGNEQVGMTVGAGGRGGIAGGTYVPHNPNTTPPPSTASAGAVTPMYAASGDVSGDACGDSDDMSSLDGYPISSKSSRRGVGSKLSADSAYGSLSRQRSSELSSTPQRSATRTRPTTSSSTGMTTTTLPAMLPADVQTQKQLQQQQQYHYQQQQQQLPQQAAQLYKYAPVAARPRRISASSSSDNSDASDCNVKYKQQQQKQQQQQQQLYSGVGNKNHNNNNNYISAHYTPQQSSNSNNNNITTNNSNNNYESPLSSPTTMERAHQPSSATNTGLPQDEAQTAPAAANKGHYSSSSSLSSTNAAMSASMKMSKFCHECGAKFLVEQAKFCMDCGVKRIVL</sequence>
<feature type="compositionally biased region" description="Polar residues" evidence="5">
    <location>
        <begin position="1676"/>
        <end position="1700"/>
    </location>
</feature>
<evidence type="ECO:0000313" key="7">
    <source>
        <dbReference type="Proteomes" id="UP001652620"/>
    </source>
</evidence>
<feature type="region of interest" description="Disordered" evidence="5">
    <location>
        <begin position="338"/>
        <end position="357"/>
    </location>
</feature>
<dbReference type="InterPro" id="IPR049899">
    <property type="entry name" value="Znf_C2HC_C3H"/>
</dbReference>
<dbReference type="KEGG" id="bdr:105228688"/>
<feature type="compositionally biased region" description="Low complexity" evidence="5">
    <location>
        <begin position="1659"/>
        <end position="1675"/>
    </location>
</feature>
<evidence type="ECO:0000313" key="8">
    <source>
        <dbReference type="RefSeq" id="XP_011206914.2"/>
    </source>
</evidence>
<evidence type="ECO:0000256" key="3">
    <source>
        <dbReference type="ARBA" id="ARBA00022833"/>
    </source>
</evidence>
<feature type="domain" description="C2HC/C3H-type" evidence="6">
    <location>
        <begin position="402"/>
        <end position="431"/>
    </location>
</feature>
<keyword evidence="3" id="KW-0862">Zinc</keyword>
<feature type="region of interest" description="Disordered" evidence="5">
    <location>
        <begin position="187"/>
        <end position="229"/>
    </location>
</feature>
<feature type="compositionally biased region" description="Low complexity" evidence="5">
    <location>
        <begin position="515"/>
        <end position="543"/>
    </location>
</feature>
<feature type="compositionally biased region" description="Basic and acidic residues" evidence="5">
    <location>
        <begin position="1247"/>
        <end position="1270"/>
    </location>
</feature>
<dbReference type="RefSeq" id="XP_011206914.2">
    <property type="nucleotide sequence ID" value="XM_011208612.4"/>
</dbReference>
<dbReference type="GeneID" id="105228688"/>
<feature type="region of interest" description="Disordered" evidence="5">
    <location>
        <begin position="893"/>
        <end position="912"/>
    </location>
</feature>
<feature type="region of interest" description="Disordered" evidence="5">
    <location>
        <begin position="1479"/>
        <end position="1551"/>
    </location>
</feature>
<name>A0A6I9VBS8_BACDO</name>
<keyword evidence="7" id="KW-1185">Reference proteome</keyword>
<keyword evidence="1" id="KW-0479">Metal-binding</keyword>
<feature type="compositionally biased region" description="Polar residues" evidence="5">
    <location>
        <begin position="619"/>
        <end position="644"/>
    </location>
</feature>
<dbReference type="Gene3D" id="3.30.160.60">
    <property type="entry name" value="Classic Zinc Finger"/>
    <property type="match status" value="1"/>
</dbReference>
<feature type="region of interest" description="Disordered" evidence="5">
    <location>
        <begin position="1600"/>
        <end position="1724"/>
    </location>
</feature>
<feature type="domain" description="C2HC/C3H-type" evidence="6">
    <location>
        <begin position="235"/>
        <end position="264"/>
    </location>
</feature>
<dbReference type="FunCoup" id="A0A6I9VBS8">
    <property type="interactions" value="2"/>
</dbReference>
<gene>
    <name evidence="8" type="primary">LOC105228688</name>
</gene>
<organism evidence="7 8">
    <name type="scientific">Bactrocera dorsalis</name>
    <name type="common">Oriental fruit fly</name>
    <name type="synonym">Dacus dorsalis</name>
    <dbReference type="NCBI Taxonomy" id="27457"/>
    <lineage>
        <taxon>Eukaryota</taxon>
        <taxon>Metazoa</taxon>
        <taxon>Ecdysozoa</taxon>
        <taxon>Arthropoda</taxon>
        <taxon>Hexapoda</taxon>
        <taxon>Insecta</taxon>
        <taxon>Pterygota</taxon>
        <taxon>Neoptera</taxon>
        <taxon>Endopterygota</taxon>
        <taxon>Diptera</taxon>
        <taxon>Brachycera</taxon>
        <taxon>Muscomorpha</taxon>
        <taxon>Tephritoidea</taxon>
        <taxon>Tephritidae</taxon>
        <taxon>Bactrocera</taxon>
        <taxon>Bactrocera</taxon>
    </lineage>
</organism>
<feature type="compositionally biased region" description="Low complexity" evidence="5">
    <location>
        <begin position="567"/>
        <end position="581"/>
    </location>
</feature>
<evidence type="ECO:0000256" key="4">
    <source>
        <dbReference type="PROSITE-ProRule" id="PRU01371"/>
    </source>
</evidence>
<feature type="compositionally biased region" description="Polar residues" evidence="5">
    <location>
        <begin position="154"/>
        <end position="172"/>
    </location>
</feature>
<dbReference type="PROSITE" id="PS52027">
    <property type="entry name" value="ZF_C2HC_C3H"/>
    <property type="match status" value="2"/>
</dbReference>
<feature type="region of interest" description="Disordered" evidence="5">
    <location>
        <begin position="364"/>
        <end position="405"/>
    </location>
</feature>
<dbReference type="OrthoDB" id="10066537at2759"/>
<feature type="compositionally biased region" description="Low complexity" evidence="5">
    <location>
        <begin position="1185"/>
        <end position="1212"/>
    </location>
</feature>
<feature type="region of interest" description="Disordered" evidence="5">
    <location>
        <begin position="1"/>
        <end position="31"/>
    </location>
</feature>
<feature type="region of interest" description="Disordered" evidence="5">
    <location>
        <begin position="1447"/>
        <end position="1467"/>
    </location>
</feature>
<evidence type="ECO:0000256" key="2">
    <source>
        <dbReference type="ARBA" id="ARBA00022771"/>
    </source>
</evidence>
<feature type="region of interest" description="Disordered" evidence="5">
    <location>
        <begin position="1179"/>
        <end position="1270"/>
    </location>
</feature>
<feature type="compositionally biased region" description="Low complexity" evidence="5">
    <location>
        <begin position="1498"/>
        <end position="1511"/>
    </location>
</feature>
<feature type="region of interest" description="Disordered" evidence="5">
    <location>
        <begin position="483"/>
        <end position="548"/>
    </location>
</feature>
<dbReference type="PANTHER" id="PTHR20916:SF18">
    <property type="entry name" value="IPT_TIG DOMAIN-CONTAINING PROTEIN"/>
    <property type="match status" value="1"/>
</dbReference>
<dbReference type="InParanoid" id="A0A6I9VBS8"/>
<feature type="compositionally biased region" description="Polar residues" evidence="5">
    <location>
        <begin position="122"/>
        <end position="145"/>
    </location>
</feature>
<feature type="compositionally biased region" description="Low complexity" evidence="5">
    <location>
        <begin position="1518"/>
        <end position="1551"/>
    </location>
</feature>
<dbReference type="Proteomes" id="UP001652620">
    <property type="component" value="Chromosome 3"/>
</dbReference>
<feature type="region of interest" description="Disordered" evidence="5">
    <location>
        <begin position="564"/>
        <end position="655"/>
    </location>
</feature>
<feature type="compositionally biased region" description="Basic and acidic residues" evidence="5">
    <location>
        <begin position="383"/>
        <end position="394"/>
    </location>
</feature>
<evidence type="ECO:0000259" key="6">
    <source>
        <dbReference type="PROSITE" id="PS52027"/>
    </source>
</evidence>
<feature type="compositionally biased region" description="Low complexity" evidence="5">
    <location>
        <begin position="62"/>
        <end position="90"/>
    </location>
</feature>
<feature type="compositionally biased region" description="Low complexity" evidence="5">
    <location>
        <begin position="599"/>
        <end position="618"/>
    </location>
</feature>
<proteinExistence type="predicted"/>
<feature type="region of interest" description="Disordered" evidence="5">
    <location>
        <begin position="270"/>
        <end position="306"/>
    </location>
</feature>
<feature type="compositionally biased region" description="Low complexity" evidence="5">
    <location>
        <begin position="12"/>
        <end position="29"/>
    </location>
</feature>
<feature type="compositionally biased region" description="Low complexity" evidence="5">
    <location>
        <begin position="1603"/>
        <end position="1633"/>
    </location>
</feature>
<feature type="region of interest" description="Disordered" evidence="5">
    <location>
        <begin position="44"/>
        <end position="172"/>
    </location>
</feature>
<feature type="compositionally biased region" description="Polar residues" evidence="5">
    <location>
        <begin position="1213"/>
        <end position="1235"/>
    </location>
</feature>
<feature type="compositionally biased region" description="Polar residues" evidence="5">
    <location>
        <begin position="364"/>
        <end position="375"/>
    </location>
</feature>
<keyword evidence="2 4" id="KW-0863">Zinc-finger</keyword>
<protein>
    <submittedName>
        <fullName evidence="8">Probable WRKY transcription factor protein 1 isoform X1</fullName>
    </submittedName>
</protein>
<feature type="compositionally biased region" description="Polar residues" evidence="5">
    <location>
        <begin position="1036"/>
        <end position="1058"/>
    </location>
</feature>
<dbReference type="PANTHER" id="PTHR20916">
    <property type="entry name" value="CYSTEINE AND GLYCINE-RICH PROTEIN 2 BINDING PROTEIN"/>
    <property type="match status" value="1"/>
</dbReference>
<feature type="compositionally biased region" description="Low complexity" evidence="5">
    <location>
        <begin position="111"/>
        <end position="121"/>
    </location>
</feature>
<feature type="region of interest" description="Disordered" evidence="5">
    <location>
        <begin position="1028"/>
        <end position="1062"/>
    </location>
</feature>
<reference evidence="8" key="1">
    <citation type="submission" date="2025-08" db="UniProtKB">
        <authorList>
            <consortium name="RefSeq"/>
        </authorList>
    </citation>
    <scope>IDENTIFICATION</scope>
    <source>
        <tissue evidence="8">Adult</tissue>
    </source>
</reference>
<evidence type="ECO:0000256" key="5">
    <source>
        <dbReference type="SAM" id="MobiDB-lite"/>
    </source>
</evidence>
<evidence type="ECO:0000256" key="1">
    <source>
        <dbReference type="ARBA" id="ARBA00022723"/>
    </source>
</evidence>
<accession>A0A6I9VBS8</accession>
<dbReference type="Pfam" id="PF13913">
    <property type="entry name" value="zf-C2HC_2"/>
    <property type="match status" value="2"/>
</dbReference>
<dbReference type="GO" id="GO:0008270">
    <property type="term" value="F:zinc ion binding"/>
    <property type="evidence" value="ECO:0007669"/>
    <property type="project" value="UniProtKB-KW"/>
</dbReference>
<feature type="compositionally biased region" description="Low complexity" evidence="5">
    <location>
        <begin position="493"/>
        <end position="507"/>
    </location>
</feature>